<name>A0A6I2F5N3_9MICO</name>
<proteinExistence type="predicted"/>
<evidence type="ECO:0000313" key="2">
    <source>
        <dbReference type="Proteomes" id="UP000431080"/>
    </source>
</evidence>
<dbReference type="CDD" id="cd07820">
    <property type="entry name" value="SRPBCC_3"/>
    <property type="match status" value="1"/>
</dbReference>
<dbReference type="InterPro" id="IPR023393">
    <property type="entry name" value="START-like_dom_sf"/>
</dbReference>
<evidence type="ECO:0000313" key="1">
    <source>
        <dbReference type="EMBL" id="MRG59591.1"/>
    </source>
</evidence>
<accession>A0A6I2F5N3</accession>
<dbReference type="Gene3D" id="3.30.530.20">
    <property type="match status" value="1"/>
</dbReference>
<dbReference type="AlphaFoldDB" id="A0A6I2F5N3"/>
<comment type="caution">
    <text evidence="1">The sequence shown here is derived from an EMBL/GenBank/DDBJ whole genome shotgun (WGS) entry which is preliminary data.</text>
</comment>
<dbReference type="SUPFAM" id="SSF55961">
    <property type="entry name" value="Bet v1-like"/>
    <property type="match status" value="1"/>
</dbReference>
<dbReference type="RefSeq" id="WP_312854970.1">
    <property type="nucleotide sequence ID" value="NZ_WJIF01000003.1"/>
</dbReference>
<sequence length="163" mass="17919">MTASFECRTRLPVPVPDAFDLARSIDLHLDSMARTRERAVGGVTSGLIGEGQEVTWRAWHFGLPLRLTSRITEMSPPRSFVDEQVRGPFAAFRHEHECVADGDGTNMTDRVSFTAPLGPLGRLAELVLRPYLHRLIERRNAHLRAAAHRLPGAGADDADSVGA</sequence>
<organism evidence="1 2">
    <name type="scientific">Agromyces agglutinans</name>
    <dbReference type="NCBI Taxonomy" id="2662258"/>
    <lineage>
        <taxon>Bacteria</taxon>
        <taxon>Bacillati</taxon>
        <taxon>Actinomycetota</taxon>
        <taxon>Actinomycetes</taxon>
        <taxon>Micrococcales</taxon>
        <taxon>Microbacteriaceae</taxon>
        <taxon>Agromyces</taxon>
    </lineage>
</organism>
<reference evidence="1 2" key="1">
    <citation type="submission" date="2019-10" db="EMBL/GenBank/DDBJ databases">
        <authorList>
            <person name="Nie G."/>
            <person name="Ming H."/>
            <person name="Yi B."/>
        </authorList>
    </citation>
    <scope>NUCLEOTIDE SEQUENCE [LARGE SCALE GENOMIC DNA]</scope>
    <source>
        <strain evidence="1 2">CFH 90414</strain>
    </source>
</reference>
<dbReference type="EMBL" id="WJIF01000003">
    <property type="protein sequence ID" value="MRG59591.1"/>
    <property type="molecule type" value="Genomic_DNA"/>
</dbReference>
<keyword evidence="2" id="KW-1185">Reference proteome</keyword>
<dbReference type="Pfam" id="PF10604">
    <property type="entry name" value="Polyketide_cyc2"/>
    <property type="match status" value="1"/>
</dbReference>
<dbReference type="Proteomes" id="UP000431080">
    <property type="component" value="Unassembled WGS sequence"/>
</dbReference>
<gene>
    <name evidence="1" type="ORF">GE115_06860</name>
</gene>
<dbReference type="InterPro" id="IPR019587">
    <property type="entry name" value="Polyketide_cyclase/dehydratase"/>
</dbReference>
<protein>
    <submittedName>
        <fullName evidence="1">Cyclase</fullName>
    </submittedName>
</protein>